<dbReference type="EC" id="1.1.1.267" evidence="5"/>
<keyword evidence="6" id="KW-0479">Metal-binding</keyword>
<sequence>MSPREQDASPLTRVTILGSTGSVGQSALDVVRHYPERFEVVALGAQSNVERLAEQVREFCPSHVALADPAAAERFAGLGLPAECWSGPESLERLAALPVDAVLCAVVGAAGLKPVLSAVDAGNRLALANKESLVMAGPLIMERARARGVAVLPVDSEHNAIFQCLRGHDPGD</sequence>
<dbReference type="EMBL" id="BARS01044776">
    <property type="protein sequence ID" value="GAG39734.1"/>
    <property type="molecule type" value="Genomic_DNA"/>
</dbReference>
<keyword evidence="9" id="KW-0464">Manganese</keyword>
<comment type="cofactor">
    <cofactor evidence="2">
        <name>Mg(2+)</name>
        <dbReference type="ChEBI" id="CHEBI:18420"/>
    </cofactor>
</comment>
<feature type="non-terminal residue" evidence="13">
    <location>
        <position position="172"/>
    </location>
</feature>
<comment type="catalytic activity">
    <reaction evidence="11">
        <text>2-C-methyl-D-erythritol 4-phosphate + NADP(+) = 1-deoxy-D-xylulose 5-phosphate + NADPH + H(+)</text>
        <dbReference type="Rhea" id="RHEA:13717"/>
        <dbReference type="ChEBI" id="CHEBI:15378"/>
        <dbReference type="ChEBI" id="CHEBI:57783"/>
        <dbReference type="ChEBI" id="CHEBI:57792"/>
        <dbReference type="ChEBI" id="CHEBI:58262"/>
        <dbReference type="ChEBI" id="CHEBI:58349"/>
        <dbReference type="EC" id="1.1.1.267"/>
    </reaction>
    <physiologicalReaction direction="right-to-left" evidence="11">
        <dbReference type="Rhea" id="RHEA:13719"/>
    </physiologicalReaction>
</comment>
<evidence type="ECO:0000256" key="11">
    <source>
        <dbReference type="ARBA" id="ARBA00048543"/>
    </source>
</evidence>
<keyword evidence="8" id="KW-0560">Oxidoreductase</keyword>
<evidence type="ECO:0000256" key="9">
    <source>
        <dbReference type="ARBA" id="ARBA00023211"/>
    </source>
</evidence>
<dbReference type="GO" id="GO:0030604">
    <property type="term" value="F:1-deoxy-D-xylulose-5-phosphate reductoisomerase activity"/>
    <property type="evidence" value="ECO:0007669"/>
    <property type="project" value="UniProtKB-EC"/>
</dbReference>
<protein>
    <recommendedName>
        <fullName evidence="5">1-deoxy-D-xylulose-5-phosphate reductoisomerase</fullName>
        <ecNumber evidence="5">1.1.1.267</ecNumber>
    </recommendedName>
</protein>
<evidence type="ECO:0000256" key="10">
    <source>
        <dbReference type="ARBA" id="ARBA00023229"/>
    </source>
</evidence>
<dbReference type="InterPro" id="IPR003821">
    <property type="entry name" value="DXP_reductoisomerase"/>
</dbReference>
<keyword evidence="10" id="KW-0414">Isoprene biosynthesis</keyword>
<evidence type="ECO:0000256" key="2">
    <source>
        <dbReference type="ARBA" id="ARBA00001946"/>
    </source>
</evidence>
<evidence type="ECO:0000256" key="8">
    <source>
        <dbReference type="ARBA" id="ARBA00023002"/>
    </source>
</evidence>
<evidence type="ECO:0000256" key="4">
    <source>
        <dbReference type="ARBA" id="ARBA00006825"/>
    </source>
</evidence>
<evidence type="ECO:0000259" key="12">
    <source>
        <dbReference type="Pfam" id="PF02670"/>
    </source>
</evidence>
<feature type="domain" description="1-deoxy-D-xylulose 5-phosphate reductoisomerase N-terminal" evidence="12">
    <location>
        <begin position="14"/>
        <end position="137"/>
    </location>
</feature>
<reference evidence="13" key="1">
    <citation type="journal article" date="2014" name="Front. Microbiol.">
        <title>High frequency of phylogenetically diverse reductive dehalogenase-homologous genes in deep subseafloor sedimentary metagenomes.</title>
        <authorList>
            <person name="Kawai M."/>
            <person name="Futagami T."/>
            <person name="Toyoda A."/>
            <person name="Takaki Y."/>
            <person name="Nishi S."/>
            <person name="Hori S."/>
            <person name="Arai W."/>
            <person name="Tsubouchi T."/>
            <person name="Morono Y."/>
            <person name="Uchiyama I."/>
            <person name="Ito T."/>
            <person name="Fujiyama A."/>
            <person name="Inagaki F."/>
            <person name="Takami H."/>
        </authorList>
    </citation>
    <scope>NUCLEOTIDE SEQUENCE</scope>
    <source>
        <strain evidence="13">Expedition CK06-06</strain>
    </source>
</reference>
<comment type="caution">
    <text evidence="13">The sequence shown here is derived from an EMBL/GenBank/DDBJ whole genome shotgun (WGS) entry which is preliminary data.</text>
</comment>
<evidence type="ECO:0000256" key="7">
    <source>
        <dbReference type="ARBA" id="ARBA00022857"/>
    </source>
</evidence>
<dbReference type="AlphaFoldDB" id="X0X947"/>
<comment type="cofactor">
    <cofactor evidence="1">
        <name>Mn(2+)</name>
        <dbReference type="ChEBI" id="CHEBI:29035"/>
    </cofactor>
</comment>
<proteinExistence type="inferred from homology"/>
<dbReference type="PANTHER" id="PTHR30525">
    <property type="entry name" value="1-DEOXY-D-XYLULOSE 5-PHOSPHATE REDUCTOISOMERASE"/>
    <property type="match status" value="1"/>
</dbReference>
<dbReference type="PANTHER" id="PTHR30525:SF0">
    <property type="entry name" value="1-DEOXY-D-XYLULOSE 5-PHOSPHATE REDUCTOISOMERASE, CHLOROPLASTIC"/>
    <property type="match status" value="1"/>
</dbReference>
<keyword evidence="7" id="KW-0521">NADP</keyword>
<accession>X0X947</accession>
<dbReference type="GO" id="GO:0070402">
    <property type="term" value="F:NADPH binding"/>
    <property type="evidence" value="ECO:0007669"/>
    <property type="project" value="InterPro"/>
</dbReference>
<dbReference type="Gene3D" id="3.40.50.720">
    <property type="entry name" value="NAD(P)-binding Rossmann-like Domain"/>
    <property type="match status" value="1"/>
</dbReference>
<comment type="pathway">
    <text evidence="3">Isoprenoid biosynthesis; isopentenyl diphosphate biosynthesis via DXP pathway; isopentenyl diphosphate from 1-deoxy-D-xylulose 5-phosphate: step 1/6.</text>
</comment>
<comment type="similarity">
    <text evidence="4">Belongs to the DXR family.</text>
</comment>
<evidence type="ECO:0000313" key="13">
    <source>
        <dbReference type="EMBL" id="GAG39734.1"/>
    </source>
</evidence>
<evidence type="ECO:0000256" key="6">
    <source>
        <dbReference type="ARBA" id="ARBA00022723"/>
    </source>
</evidence>
<dbReference type="InterPro" id="IPR036291">
    <property type="entry name" value="NAD(P)-bd_dom_sf"/>
</dbReference>
<gene>
    <name evidence="13" type="ORF">S01H1_67589</name>
</gene>
<dbReference type="GO" id="GO:0030145">
    <property type="term" value="F:manganese ion binding"/>
    <property type="evidence" value="ECO:0007669"/>
    <property type="project" value="TreeGrafter"/>
</dbReference>
<organism evidence="13">
    <name type="scientific">marine sediment metagenome</name>
    <dbReference type="NCBI Taxonomy" id="412755"/>
    <lineage>
        <taxon>unclassified sequences</taxon>
        <taxon>metagenomes</taxon>
        <taxon>ecological metagenomes</taxon>
    </lineage>
</organism>
<name>X0X947_9ZZZZ</name>
<dbReference type="InterPro" id="IPR013512">
    <property type="entry name" value="DXP_reductoisomerase_N"/>
</dbReference>
<evidence type="ECO:0000256" key="1">
    <source>
        <dbReference type="ARBA" id="ARBA00001936"/>
    </source>
</evidence>
<dbReference type="FunFam" id="3.40.50.720:FF:000045">
    <property type="entry name" value="1-deoxy-D-xylulose 5-phosphate reductoisomerase"/>
    <property type="match status" value="1"/>
</dbReference>
<evidence type="ECO:0000256" key="3">
    <source>
        <dbReference type="ARBA" id="ARBA00005094"/>
    </source>
</evidence>
<evidence type="ECO:0000256" key="5">
    <source>
        <dbReference type="ARBA" id="ARBA00012366"/>
    </source>
</evidence>
<dbReference type="Pfam" id="PF02670">
    <property type="entry name" value="DXP_reductoisom"/>
    <property type="match status" value="1"/>
</dbReference>
<dbReference type="GO" id="GO:0051484">
    <property type="term" value="P:isopentenyl diphosphate biosynthetic process, methylerythritol 4-phosphate pathway involved in terpenoid biosynthetic process"/>
    <property type="evidence" value="ECO:0007669"/>
    <property type="project" value="TreeGrafter"/>
</dbReference>
<dbReference type="SUPFAM" id="SSF51735">
    <property type="entry name" value="NAD(P)-binding Rossmann-fold domains"/>
    <property type="match status" value="1"/>
</dbReference>